<gene>
    <name evidence="2" type="ORF">AZ78_4457</name>
</gene>
<proteinExistence type="predicted"/>
<evidence type="ECO:0000256" key="1">
    <source>
        <dbReference type="SAM" id="MobiDB-lite"/>
    </source>
</evidence>
<sequence>MRVHSQVLKRGRAVQAGAAPSRCARRGGRGPSSFPGLAATDKPCARDRCLNPATRAAFHRQGIRPQQSPATIDDTEARRWPVHSFLA</sequence>
<evidence type="ECO:0000313" key="2">
    <source>
        <dbReference type="EMBL" id="KWS06897.1"/>
    </source>
</evidence>
<evidence type="ECO:0000313" key="3">
    <source>
        <dbReference type="Proteomes" id="UP000023435"/>
    </source>
</evidence>
<reference evidence="2 3" key="1">
    <citation type="journal article" date="2014" name="Genome Announc.">
        <title>Draft Genome Sequence of Lysobacter capsici AZ78, a Bacterium Antagonistic to Plant-Pathogenic Oomycetes.</title>
        <authorList>
            <person name="Puopolo G."/>
            <person name="Sonego P."/>
            <person name="Engelen K."/>
            <person name="Pertot I."/>
        </authorList>
    </citation>
    <scope>NUCLEOTIDE SEQUENCE [LARGE SCALE GENOMIC DNA]</scope>
    <source>
        <strain evidence="2 3">AZ78</strain>
    </source>
</reference>
<feature type="region of interest" description="Disordered" evidence="1">
    <location>
        <begin position="56"/>
        <end position="76"/>
    </location>
</feature>
<protein>
    <submittedName>
        <fullName evidence="2">Uncharacterized protein</fullName>
    </submittedName>
</protein>
<keyword evidence="3" id="KW-1185">Reference proteome</keyword>
<dbReference type="Proteomes" id="UP000023435">
    <property type="component" value="Unassembled WGS sequence"/>
</dbReference>
<name>A0A108UD30_9GAMM</name>
<dbReference type="AlphaFoldDB" id="A0A108UD30"/>
<feature type="compositionally biased region" description="Basic residues" evidence="1">
    <location>
        <begin position="1"/>
        <end position="12"/>
    </location>
</feature>
<accession>A0A108UD30</accession>
<feature type="region of interest" description="Disordered" evidence="1">
    <location>
        <begin position="1"/>
        <end position="41"/>
    </location>
</feature>
<dbReference type="EMBL" id="JAJA02000001">
    <property type="protein sequence ID" value="KWS06897.1"/>
    <property type="molecule type" value="Genomic_DNA"/>
</dbReference>
<organism evidence="2 3">
    <name type="scientific">Lysobacter capsici AZ78</name>
    <dbReference type="NCBI Taxonomy" id="1444315"/>
    <lineage>
        <taxon>Bacteria</taxon>
        <taxon>Pseudomonadati</taxon>
        <taxon>Pseudomonadota</taxon>
        <taxon>Gammaproteobacteria</taxon>
        <taxon>Lysobacterales</taxon>
        <taxon>Lysobacteraceae</taxon>
        <taxon>Lysobacter</taxon>
    </lineage>
</organism>
<comment type="caution">
    <text evidence="2">The sequence shown here is derived from an EMBL/GenBank/DDBJ whole genome shotgun (WGS) entry which is preliminary data.</text>
</comment>